<reference evidence="2 3" key="1">
    <citation type="journal article" date="2019" name="Sci. Rep.">
        <title>Extended insight into the Mycobacterium chelonae-abscessus complex through whole genome sequencing of Mycobacterium salmoniphilum outbreak and Mycobacterium salmoniphilum-like strains.</title>
        <authorList>
            <person name="Behra P.R.K."/>
            <person name="Das S."/>
            <person name="Pettersson B.M.F."/>
            <person name="Shirreff L."/>
            <person name="DuCote T."/>
            <person name="Jacobsson K.G."/>
            <person name="Ennis D.G."/>
            <person name="Kirsebom L.A."/>
        </authorList>
    </citation>
    <scope>NUCLEOTIDE SEQUENCE [LARGE SCALE GENOMIC DNA]</scope>
    <source>
        <strain evidence="2 3">DSM 45524</strain>
    </source>
</reference>
<proteinExistence type="predicted"/>
<dbReference type="EMBL" id="RXLR01000013">
    <property type="protein sequence ID" value="TDH23152.1"/>
    <property type="molecule type" value="Genomic_DNA"/>
</dbReference>
<feature type="compositionally biased region" description="Low complexity" evidence="1">
    <location>
        <begin position="306"/>
        <end position="336"/>
    </location>
</feature>
<feature type="compositionally biased region" description="Gly residues" evidence="1">
    <location>
        <begin position="280"/>
        <end position="293"/>
    </location>
</feature>
<feature type="compositionally biased region" description="Low complexity" evidence="1">
    <location>
        <begin position="245"/>
        <end position="256"/>
    </location>
</feature>
<dbReference type="RefSeq" id="WP_133052553.1">
    <property type="nucleotide sequence ID" value="NZ_MAFQ01000014.1"/>
</dbReference>
<feature type="compositionally biased region" description="Basic and acidic residues" evidence="1">
    <location>
        <begin position="151"/>
        <end position="217"/>
    </location>
</feature>
<organism evidence="2 3">
    <name type="scientific">Mycobacteroides franklinii</name>
    <dbReference type="NCBI Taxonomy" id="948102"/>
    <lineage>
        <taxon>Bacteria</taxon>
        <taxon>Bacillati</taxon>
        <taxon>Actinomycetota</taxon>
        <taxon>Actinomycetes</taxon>
        <taxon>Mycobacteriales</taxon>
        <taxon>Mycobacteriaceae</taxon>
        <taxon>Mycobacteroides</taxon>
    </lineage>
</organism>
<evidence type="ECO:0000313" key="2">
    <source>
        <dbReference type="EMBL" id="TDH23152.1"/>
    </source>
</evidence>
<feature type="region of interest" description="Disordered" evidence="1">
    <location>
        <begin position="128"/>
        <end position="336"/>
    </location>
</feature>
<feature type="compositionally biased region" description="Polar residues" evidence="1">
    <location>
        <begin position="225"/>
        <end position="236"/>
    </location>
</feature>
<dbReference type="AlphaFoldDB" id="A0A4R5PDQ1"/>
<feature type="region of interest" description="Disordered" evidence="1">
    <location>
        <begin position="387"/>
        <end position="445"/>
    </location>
</feature>
<accession>A0A4R5PDQ1</accession>
<dbReference type="Proteomes" id="UP000295627">
    <property type="component" value="Unassembled WGS sequence"/>
</dbReference>
<protein>
    <submittedName>
        <fullName evidence="2">Uncharacterized protein</fullName>
    </submittedName>
</protein>
<sequence>MARKAVQWAQQGIDALDRAQNLHRDGWKGQSGEAAQQENTAIKHAAQKFQAWQYECAQKFQESAGETRAFKNALHSVFEQAKSDYDSIPNSPIAEGLRERVIRQASVEAIETQAFYVEKALAIKMSPPPDMTHLLGGGSSQPHNGNGSGDGRNKAKPMDFSKSPKEGDTKGSDDKDTKNKSDEKVEKKSHNPKESGEDVTKEKGEGTEHLKDADHITNAKASGDNVGTLNPGAQSPTGGGVSQLGSAMSGMTSPASGMGGGGAGSPTSAFQGLQSLGKGINPGQGLSGLGQTGSGATRPMSSSPLTSLSEGFSSGLSSASSGAGSVGPATPAGAVQQPSQFVPPVVRPEAAVPPAAISGPVNAAGLNAPAPSPTPAGSGGAMGGGGGMMGPYSSPTSGVGGGGGGGGAPTGAASSGGAPPPAGGSSSTTMAPLPPPEERAAPVRAGRNPDLVLAEKLVADLVRGAPMALAEWAVSVVRTSSGPQVYVASSVAGGSFIPQGVHLPASARLAIADTALTPGWWAPYIGWTRPVDILVEHFSKLTEVVSGASLSAVATTSMTSRLPAHLRADFSLVDRGSISGAAPILGGGTQHRLATIDPAMYARLRALRPEVAMVAAVGITNTVLQEAQKVQGVNGALSTDAETAMLQQVAQRGATEQDWVSYKAAARSADTELTTHATHSYDDEPETQRERDAYQLVFRRARIVELVCCWEEPLTPSLPDIVYNAICAGYQPAQIIDQAEQQQLGGR</sequence>
<gene>
    <name evidence="2" type="ORF">EJ571_06745</name>
</gene>
<evidence type="ECO:0000256" key="1">
    <source>
        <dbReference type="SAM" id="MobiDB-lite"/>
    </source>
</evidence>
<evidence type="ECO:0000313" key="3">
    <source>
        <dbReference type="Proteomes" id="UP000295627"/>
    </source>
</evidence>
<feature type="compositionally biased region" description="Gly residues" evidence="1">
    <location>
        <begin position="398"/>
        <end position="409"/>
    </location>
</feature>
<feature type="compositionally biased region" description="Low complexity" evidence="1">
    <location>
        <begin position="410"/>
        <end position="431"/>
    </location>
</feature>
<comment type="caution">
    <text evidence="2">The sequence shown here is derived from an EMBL/GenBank/DDBJ whole genome shotgun (WGS) entry which is preliminary data.</text>
</comment>
<name>A0A4R5PDQ1_9MYCO</name>